<dbReference type="EMBL" id="CAJOAX010006505">
    <property type="protein sequence ID" value="CAF3982721.1"/>
    <property type="molecule type" value="Genomic_DNA"/>
</dbReference>
<dbReference type="EMBL" id="CAJNOU010001630">
    <property type="protein sequence ID" value="CAF1232018.1"/>
    <property type="molecule type" value="Genomic_DNA"/>
</dbReference>
<evidence type="ECO:0000313" key="3">
    <source>
        <dbReference type="EMBL" id="CAF3982721.1"/>
    </source>
</evidence>
<protein>
    <recommendedName>
        <fullName evidence="5">Mos1 transposase HTH domain-containing protein</fullName>
    </recommendedName>
</protein>
<evidence type="ECO:0000313" key="2">
    <source>
        <dbReference type="EMBL" id="CAF1232018.1"/>
    </source>
</evidence>
<dbReference type="Proteomes" id="UP000663889">
    <property type="component" value="Unassembled WGS sequence"/>
</dbReference>
<dbReference type="Proteomes" id="UP000663882">
    <property type="component" value="Unassembled WGS sequence"/>
</dbReference>
<evidence type="ECO:0000313" key="4">
    <source>
        <dbReference type="Proteomes" id="UP000663823"/>
    </source>
</evidence>
<evidence type="ECO:0008006" key="5">
    <source>
        <dbReference type="Google" id="ProtNLM"/>
    </source>
</evidence>
<proteinExistence type="predicted"/>
<sequence>MDKEYFRFYIKVHTALNIQAIAIHNELRTVFGDDAPSFRTVARCAQCFCEGQEDIQDKEQCGRPVTEIIP</sequence>
<evidence type="ECO:0000313" key="1">
    <source>
        <dbReference type="EMBL" id="CAF1130597.1"/>
    </source>
</evidence>
<name>A0A819MP18_9BILA</name>
<reference evidence="3" key="1">
    <citation type="submission" date="2021-02" db="EMBL/GenBank/DDBJ databases">
        <authorList>
            <person name="Nowell W R."/>
        </authorList>
    </citation>
    <scope>NUCLEOTIDE SEQUENCE</scope>
</reference>
<dbReference type="EMBL" id="CAJNOO010001297">
    <property type="protein sequence ID" value="CAF1130597.1"/>
    <property type="molecule type" value="Genomic_DNA"/>
</dbReference>
<accession>A0A819MP18</accession>
<dbReference type="AlphaFoldDB" id="A0A819MP18"/>
<comment type="caution">
    <text evidence="3">The sequence shown here is derived from an EMBL/GenBank/DDBJ whole genome shotgun (WGS) entry which is preliminary data.</text>
</comment>
<dbReference type="OrthoDB" id="6745018at2759"/>
<organism evidence="3 4">
    <name type="scientific">Rotaria sordida</name>
    <dbReference type="NCBI Taxonomy" id="392033"/>
    <lineage>
        <taxon>Eukaryota</taxon>
        <taxon>Metazoa</taxon>
        <taxon>Spiralia</taxon>
        <taxon>Gnathifera</taxon>
        <taxon>Rotifera</taxon>
        <taxon>Eurotatoria</taxon>
        <taxon>Bdelloidea</taxon>
        <taxon>Philodinida</taxon>
        <taxon>Philodinidae</taxon>
        <taxon>Rotaria</taxon>
    </lineage>
</organism>
<gene>
    <name evidence="3" type="ORF">OTI717_LOCUS28036</name>
    <name evidence="1" type="ORF">RFH988_LOCUS20844</name>
    <name evidence="2" type="ORF">SEV965_LOCUS22750</name>
</gene>
<dbReference type="Proteomes" id="UP000663823">
    <property type="component" value="Unassembled WGS sequence"/>
</dbReference>